<feature type="compositionally biased region" description="Low complexity" evidence="1">
    <location>
        <begin position="120"/>
        <end position="149"/>
    </location>
</feature>
<gene>
    <name evidence="3" type="ORF">UFOVP45_4</name>
</gene>
<feature type="transmembrane region" description="Helical" evidence="2">
    <location>
        <begin position="34"/>
        <end position="57"/>
    </location>
</feature>
<name>A0A6J5KRK7_9CAUD</name>
<sequence>MQKLKNMLKRSIGVILFAFIPGMAAGSPTVGWFWGGVTGVLTVFSSIIIFLGVQLAWDADISNEDIEKGFRAAVAKASKDNEDVAEAVRTSAADATAFDDFGDLTDLFDAEDHVAEEPAVEAAPVVEAAPEIPQVPVEEQAPVEDTPTA</sequence>
<evidence type="ECO:0000256" key="2">
    <source>
        <dbReference type="SAM" id="Phobius"/>
    </source>
</evidence>
<protein>
    <submittedName>
        <fullName evidence="3">Uncharacterized protein</fullName>
    </submittedName>
</protein>
<reference evidence="3" key="1">
    <citation type="submission" date="2020-04" db="EMBL/GenBank/DDBJ databases">
        <authorList>
            <person name="Chiriac C."/>
            <person name="Salcher M."/>
            <person name="Ghai R."/>
            <person name="Kavagutti S V."/>
        </authorList>
    </citation>
    <scope>NUCLEOTIDE SEQUENCE</scope>
</reference>
<proteinExistence type="predicted"/>
<keyword evidence="2" id="KW-1133">Transmembrane helix</keyword>
<feature type="region of interest" description="Disordered" evidence="1">
    <location>
        <begin position="119"/>
        <end position="149"/>
    </location>
</feature>
<evidence type="ECO:0000313" key="3">
    <source>
        <dbReference type="EMBL" id="CAB4123673.1"/>
    </source>
</evidence>
<keyword evidence="2" id="KW-0812">Transmembrane</keyword>
<evidence type="ECO:0000256" key="1">
    <source>
        <dbReference type="SAM" id="MobiDB-lite"/>
    </source>
</evidence>
<accession>A0A6J5KRK7</accession>
<dbReference type="EMBL" id="LR796175">
    <property type="protein sequence ID" value="CAB4123673.1"/>
    <property type="molecule type" value="Genomic_DNA"/>
</dbReference>
<keyword evidence="2" id="KW-0472">Membrane</keyword>
<organism evidence="3">
    <name type="scientific">uncultured Caudovirales phage</name>
    <dbReference type="NCBI Taxonomy" id="2100421"/>
    <lineage>
        <taxon>Viruses</taxon>
        <taxon>Duplodnaviria</taxon>
        <taxon>Heunggongvirae</taxon>
        <taxon>Uroviricota</taxon>
        <taxon>Caudoviricetes</taxon>
        <taxon>Peduoviridae</taxon>
        <taxon>Maltschvirus</taxon>
        <taxon>Maltschvirus maltsch</taxon>
    </lineage>
</organism>